<accession>A0A6J4RQH1</accession>
<reference evidence="2" key="1">
    <citation type="submission" date="2020-02" db="EMBL/GenBank/DDBJ databases">
        <authorList>
            <person name="Meier V. D."/>
        </authorList>
    </citation>
    <scope>NUCLEOTIDE SEQUENCE</scope>
    <source>
        <strain evidence="2">AVDCRST_MAG38</strain>
    </source>
</reference>
<feature type="non-terminal residue" evidence="2">
    <location>
        <position position="1"/>
    </location>
</feature>
<feature type="region of interest" description="Disordered" evidence="1">
    <location>
        <begin position="1"/>
        <end position="86"/>
    </location>
</feature>
<organism evidence="2">
    <name type="scientific">uncultured Solirubrobacteraceae bacterium</name>
    <dbReference type="NCBI Taxonomy" id="1162706"/>
    <lineage>
        <taxon>Bacteria</taxon>
        <taxon>Bacillati</taxon>
        <taxon>Actinomycetota</taxon>
        <taxon>Thermoleophilia</taxon>
        <taxon>Solirubrobacterales</taxon>
        <taxon>Solirubrobacteraceae</taxon>
        <taxon>environmental samples</taxon>
    </lineage>
</organism>
<sequence>GRLWLLQRPGPPATPAGDGRADAELAVAGLGRQRDQARRRHDGRSGQPDQRPGNRRAAGSADPRRHGGGLPGGRDPGARGTPGTRL</sequence>
<protein>
    <submittedName>
        <fullName evidence="2">Uncharacterized protein</fullName>
    </submittedName>
</protein>
<dbReference type="AlphaFoldDB" id="A0A6J4RQH1"/>
<dbReference type="EMBL" id="CADCVJ010000153">
    <property type="protein sequence ID" value="CAA9478486.1"/>
    <property type="molecule type" value="Genomic_DNA"/>
</dbReference>
<feature type="non-terminal residue" evidence="2">
    <location>
        <position position="86"/>
    </location>
</feature>
<evidence type="ECO:0000313" key="2">
    <source>
        <dbReference type="EMBL" id="CAA9478486.1"/>
    </source>
</evidence>
<proteinExistence type="predicted"/>
<evidence type="ECO:0000256" key="1">
    <source>
        <dbReference type="SAM" id="MobiDB-lite"/>
    </source>
</evidence>
<gene>
    <name evidence="2" type="ORF">AVDCRST_MAG38-1785</name>
</gene>
<name>A0A6J4RQH1_9ACTN</name>